<protein>
    <submittedName>
        <fullName evidence="1">Dde superfamily endonuclease</fullName>
    </submittedName>
</protein>
<organism evidence="1 2">
    <name type="scientific">Holotrichia oblita</name>
    <name type="common">Chafer beetle</name>
    <dbReference type="NCBI Taxonomy" id="644536"/>
    <lineage>
        <taxon>Eukaryota</taxon>
        <taxon>Metazoa</taxon>
        <taxon>Ecdysozoa</taxon>
        <taxon>Arthropoda</taxon>
        <taxon>Hexapoda</taxon>
        <taxon>Insecta</taxon>
        <taxon>Pterygota</taxon>
        <taxon>Neoptera</taxon>
        <taxon>Endopterygota</taxon>
        <taxon>Coleoptera</taxon>
        <taxon>Polyphaga</taxon>
        <taxon>Scarabaeiformia</taxon>
        <taxon>Scarabaeidae</taxon>
        <taxon>Melolonthinae</taxon>
        <taxon>Holotrichia</taxon>
    </lineage>
</organism>
<accession>A0ACB9SJN1</accession>
<dbReference type="EMBL" id="CM043023">
    <property type="protein sequence ID" value="KAI4455212.1"/>
    <property type="molecule type" value="Genomic_DNA"/>
</dbReference>
<name>A0ACB9SJN1_HOLOL</name>
<comment type="caution">
    <text evidence="1">The sequence shown here is derived from an EMBL/GenBank/DDBJ whole genome shotgun (WGS) entry which is preliminary data.</text>
</comment>
<keyword evidence="1" id="KW-0378">Hydrolase</keyword>
<keyword evidence="1" id="KW-0540">Nuclease</keyword>
<reference evidence="1" key="1">
    <citation type="submission" date="2022-04" db="EMBL/GenBank/DDBJ databases">
        <title>Chromosome-scale genome assembly of Holotrichia oblita Faldermann.</title>
        <authorList>
            <person name="Rongchong L."/>
        </authorList>
    </citation>
    <scope>NUCLEOTIDE SEQUENCE</scope>
    <source>
        <strain evidence="1">81SQS9</strain>
    </source>
</reference>
<evidence type="ECO:0000313" key="1">
    <source>
        <dbReference type="EMBL" id="KAI4455212.1"/>
    </source>
</evidence>
<keyword evidence="2" id="KW-1185">Reference proteome</keyword>
<dbReference type="Proteomes" id="UP001056778">
    <property type="component" value="Chromosome 9"/>
</dbReference>
<keyword evidence="1" id="KW-0255">Endonuclease</keyword>
<sequence>MDTSAVLLDDGSGSDVPSANLNAIMKLLHNLQDGLDKLNSKYDALLHSVNFCSDKVTDFEKTLCKLSDKCQTIDKITEENKQLKSEMSNIQSKLQDLEQHSKLSNLEIQGVPQKNNENLFNIMNRIGEAIQCPIESADINAIHRVAQFKPDSNKPQNIVVSLISRRKKDEILAAAKTARTSISSDTPGLKIPEIDFYELSDTEQEAVSSGSEYCPSEDDPRRKYQRGGSPESSSPSYSSSFEDIREQISIDTPSPPEINPSKPFKAQIEGQTKMAGHFGPNDILRSSGLLSMLRADDISLVAKKDEIICEVARRYIKSHKEKHLLLVAKRYMRRLARLLIGVRELTNDKTLKMVDILTPNKFKVLVKATQIAAEYDDKNRVFKSPSLALQMGTLIKHAINTTYSLEVQKESHSNNDRLARLKRLLTLIDTDWAHEISSEAGQNLAINKFNKPTMIPLAKDVKKFEIYLKNLIRTERHNLVENSSDVQAFRKLVEAAFYADFELPNTGPENVPSTSAGIRDMENLDNTSATNTEGAQKVKKGSKRTLVPWTETQKKLTEGFFKKHIKIDIEVKFDVNSDDSDEEFAEYINNLRPYIVRRRIDNMHKWTDEEFFKRFRLTKNSVNELLQRIQHMIVNRTNRNKALTPMQQLLLTLRFYATGNFYLGAGDLGGNPNPEVFRNRKGYFSLNIQIVGNAKYFINDLVVRWPGSAHDSYIFDNSRVRARFENGDFRASVLLGDSGYPLRNYLMTPLANPRTPAEQLYNESQIRTRTIIERIIGIWKRRFPVLTVGLRCKIPLAQDIILATAILHNIARKANEPDFIDVIEDVIVHEDEQQQIIEQQVINNNVQRDYINYFEQLL</sequence>
<gene>
    <name evidence="1" type="ORF">MML48_9g00001871</name>
</gene>
<proteinExistence type="predicted"/>
<evidence type="ECO:0000313" key="2">
    <source>
        <dbReference type="Proteomes" id="UP001056778"/>
    </source>
</evidence>